<dbReference type="EMBL" id="AVOT02032553">
    <property type="protein sequence ID" value="MBW0526306.1"/>
    <property type="molecule type" value="Genomic_DNA"/>
</dbReference>
<keyword evidence="3" id="KW-1185">Reference proteome</keyword>
<feature type="region of interest" description="Disordered" evidence="1">
    <location>
        <begin position="1"/>
        <end position="33"/>
    </location>
</feature>
<feature type="compositionally biased region" description="Basic and acidic residues" evidence="1">
    <location>
        <begin position="8"/>
        <end position="23"/>
    </location>
</feature>
<organism evidence="2 3">
    <name type="scientific">Austropuccinia psidii MF-1</name>
    <dbReference type="NCBI Taxonomy" id="1389203"/>
    <lineage>
        <taxon>Eukaryota</taxon>
        <taxon>Fungi</taxon>
        <taxon>Dikarya</taxon>
        <taxon>Basidiomycota</taxon>
        <taxon>Pucciniomycotina</taxon>
        <taxon>Pucciniomycetes</taxon>
        <taxon>Pucciniales</taxon>
        <taxon>Sphaerophragmiaceae</taxon>
        <taxon>Austropuccinia</taxon>
    </lineage>
</organism>
<dbReference type="AlphaFoldDB" id="A0A9Q3EQ44"/>
<proteinExistence type="predicted"/>
<evidence type="ECO:0000313" key="2">
    <source>
        <dbReference type="EMBL" id="MBW0526306.1"/>
    </source>
</evidence>
<comment type="caution">
    <text evidence="2">The sequence shown here is derived from an EMBL/GenBank/DDBJ whole genome shotgun (WGS) entry which is preliminary data.</text>
</comment>
<gene>
    <name evidence="2" type="ORF">O181_066021</name>
</gene>
<feature type="compositionally biased region" description="Polar residues" evidence="1">
    <location>
        <begin position="24"/>
        <end position="33"/>
    </location>
</feature>
<reference evidence="2" key="1">
    <citation type="submission" date="2021-03" db="EMBL/GenBank/DDBJ databases">
        <title>Draft genome sequence of rust myrtle Austropuccinia psidii MF-1, a brazilian biotype.</title>
        <authorList>
            <person name="Quecine M.C."/>
            <person name="Pachon D.M.R."/>
            <person name="Bonatelli M.L."/>
            <person name="Correr F.H."/>
            <person name="Franceschini L.M."/>
            <person name="Leite T.F."/>
            <person name="Margarido G.R.A."/>
            <person name="Almeida C.A."/>
            <person name="Ferrarezi J.A."/>
            <person name="Labate C.A."/>
        </authorList>
    </citation>
    <scope>NUCLEOTIDE SEQUENCE</scope>
    <source>
        <strain evidence="2">MF-1</strain>
    </source>
</reference>
<name>A0A9Q3EQ44_9BASI</name>
<protein>
    <submittedName>
        <fullName evidence="2">Uncharacterized protein</fullName>
    </submittedName>
</protein>
<sequence length="82" mass="9174">MSPTQKETNGEPRRDEFMAHEEGTQSNSEFTQPQISLAQSMLNQSRMRQQRNQACKAYNVAVTAMETGRALPLINNGKSSNT</sequence>
<evidence type="ECO:0000256" key="1">
    <source>
        <dbReference type="SAM" id="MobiDB-lite"/>
    </source>
</evidence>
<dbReference type="Proteomes" id="UP000765509">
    <property type="component" value="Unassembled WGS sequence"/>
</dbReference>
<evidence type="ECO:0000313" key="3">
    <source>
        <dbReference type="Proteomes" id="UP000765509"/>
    </source>
</evidence>
<accession>A0A9Q3EQ44</accession>